<name>A0A927BAE6_9BACT</name>
<keyword evidence="2" id="KW-1185">Reference proteome</keyword>
<organism evidence="1 2">
    <name type="scientific">Hymenobacter montanus</name>
    <dbReference type="NCBI Taxonomy" id="2771359"/>
    <lineage>
        <taxon>Bacteria</taxon>
        <taxon>Pseudomonadati</taxon>
        <taxon>Bacteroidota</taxon>
        <taxon>Cytophagia</taxon>
        <taxon>Cytophagales</taxon>
        <taxon>Hymenobacteraceae</taxon>
        <taxon>Hymenobacter</taxon>
    </lineage>
</organism>
<protein>
    <submittedName>
        <fullName evidence="1">Uncharacterized protein</fullName>
    </submittedName>
</protein>
<comment type="caution">
    <text evidence="1">The sequence shown here is derived from an EMBL/GenBank/DDBJ whole genome shotgun (WGS) entry which is preliminary data.</text>
</comment>
<reference evidence="1" key="1">
    <citation type="submission" date="2020-09" db="EMBL/GenBank/DDBJ databases">
        <authorList>
            <person name="Kim M.K."/>
        </authorList>
    </citation>
    <scope>NUCLEOTIDE SEQUENCE</scope>
    <source>
        <strain evidence="1">BT664</strain>
    </source>
</reference>
<sequence>MKKLLADAGYRRNWIAERIERLLDALGNFAAVQSLSINACRGGENTFVIDDWQGAASRAELLGFLQKTDDVYLIYIHLILHCEELGPDGERKKLEIKCGGSIQFGIDLDNNGSLNTDDETPMYFALGLEVDIYAPLSWAECRDNTELATLNGPRLSAFLQRLEHQIPVEFIEVEASGYTAGRYGFLAVDESERS</sequence>
<dbReference type="AlphaFoldDB" id="A0A927BAE6"/>
<evidence type="ECO:0000313" key="1">
    <source>
        <dbReference type="EMBL" id="MBD2766503.1"/>
    </source>
</evidence>
<accession>A0A927BAE6</accession>
<dbReference type="RefSeq" id="WP_191003326.1">
    <property type="nucleotide sequence ID" value="NZ_JACXAD010000001.1"/>
</dbReference>
<dbReference type="Proteomes" id="UP000612233">
    <property type="component" value="Unassembled WGS sequence"/>
</dbReference>
<gene>
    <name evidence="1" type="ORF">IC235_01190</name>
</gene>
<evidence type="ECO:0000313" key="2">
    <source>
        <dbReference type="Proteomes" id="UP000612233"/>
    </source>
</evidence>
<proteinExistence type="predicted"/>
<dbReference type="EMBL" id="JACXAD010000001">
    <property type="protein sequence ID" value="MBD2766503.1"/>
    <property type="molecule type" value="Genomic_DNA"/>
</dbReference>